<dbReference type="Gramene" id="PRQ17763">
    <property type="protein sequence ID" value="PRQ17763"/>
    <property type="gene ID" value="RchiOBHm_Chr7g0198541"/>
</dbReference>
<accession>A0A2P6P748</accession>
<name>A0A2P6P748_ROSCH</name>
<reference evidence="1 2" key="1">
    <citation type="journal article" date="2018" name="Nat. Genet.">
        <title>The Rosa genome provides new insights in the design of modern roses.</title>
        <authorList>
            <person name="Bendahmane M."/>
        </authorList>
    </citation>
    <scope>NUCLEOTIDE SEQUENCE [LARGE SCALE GENOMIC DNA]</scope>
    <source>
        <strain evidence="2">cv. Old Blush</strain>
    </source>
</reference>
<proteinExistence type="predicted"/>
<evidence type="ECO:0000313" key="1">
    <source>
        <dbReference type="EMBL" id="PRQ17763.1"/>
    </source>
</evidence>
<evidence type="ECO:0000313" key="2">
    <source>
        <dbReference type="Proteomes" id="UP000238479"/>
    </source>
</evidence>
<protein>
    <submittedName>
        <fullName evidence="1">Uncharacterized protein</fullName>
    </submittedName>
</protein>
<dbReference type="AlphaFoldDB" id="A0A2P6P748"/>
<sequence>MVLGLVVANVAIFPLWRIADPIFMYKNFTLLDYVYPLAFHK</sequence>
<gene>
    <name evidence="1" type="ORF">RchiOBHm_Chr7g0198541</name>
</gene>
<comment type="caution">
    <text evidence="1">The sequence shown here is derived from an EMBL/GenBank/DDBJ whole genome shotgun (WGS) entry which is preliminary data.</text>
</comment>
<organism evidence="1 2">
    <name type="scientific">Rosa chinensis</name>
    <name type="common">China rose</name>
    <dbReference type="NCBI Taxonomy" id="74649"/>
    <lineage>
        <taxon>Eukaryota</taxon>
        <taxon>Viridiplantae</taxon>
        <taxon>Streptophyta</taxon>
        <taxon>Embryophyta</taxon>
        <taxon>Tracheophyta</taxon>
        <taxon>Spermatophyta</taxon>
        <taxon>Magnoliopsida</taxon>
        <taxon>eudicotyledons</taxon>
        <taxon>Gunneridae</taxon>
        <taxon>Pentapetalae</taxon>
        <taxon>rosids</taxon>
        <taxon>fabids</taxon>
        <taxon>Rosales</taxon>
        <taxon>Rosaceae</taxon>
        <taxon>Rosoideae</taxon>
        <taxon>Rosoideae incertae sedis</taxon>
        <taxon>Rosa</taxon>
    </lineage>
</organism>
<keyword evidence="2" id="KW-1185">Reference proteome</keyword>
<dbReference type="EMBL" id="PDCK01000045">
    <property type="protein sequence ID" value="PRQ17763.1"/>
    <property type="molecule type" value="Genomic_DNA"/>
</dbReference>
<dbReference type="Proteomes" id="UP000238479">
    <property type="component" value="Chromosome 7"/>
</dbReference>